<dbReference type="AlphaFoldDB" id="D5A7M7"/>
<protein>
    <submittedName>
        <fullName evidence="1">MIP20380p</fullName>
    </submittedName>
</protein>
<organism evidence="1">
    <name type="scientific">Drosophila melanogaster</name>
    <name type="common">Fruit fly</name>
    <dbReference type="NCBI Taxonomy" id="7227"/>
    <lineage>
        <taxon>Eukaryota</taxon>
        <taxon>Metazoa</taxon>
        <taxon>Ecdysozoa</taxon>
        <taxon>Arthropoda</taxon>
        <taxon>Hexapoda</taxon>
        <taxon>Insecta</taxon>
        <taxon>Pterygota</taxon>
        <taxon>Neoptera</taxon>
        <taxon>Endopterygota</taxon>
        <taxon>Diptera</taxon>
        <taxon>Brachycera</taxon>
        <taxon>Muscomorpha</taxon>
        <taxon>Ephydroidea</taxon>
        <taxon>Drosophilidae</taxon>
        <taxon>Drosophila</taxon>
        <taxon>Sophophora</taxon>
    </lineage>
</organism>
<name>D5A7M7_DROME</name>
<evidence type="ECO:0000313" key="1">
    <source>
        <dbReference type="EMBL" id="ADE21097.1"/>
    </source>
</evidence>
<dbReference type="EMBL" id="BT122154">
    <property type="protein sequence ID" value="ADE21097.1"/>
    <property type="molecule type" value="mRNA"/>
</dbReference>
<sequence>MGKQPNGALIRHLRYAIHHLCDGPNSISAQLKLKLKPRPKGPGISSPCLLNAAVNGIQMTIKGLSYAVA</sequence>
<proteinExistence type="evidence at transcript level"/>
<reference evidence="1" key="1">
    <citation type="submission" date="2010-03" db="EMBL/GenBank/DDBJ databases">
        <authorList>
            <person name="Carlson J."/>
            <person name="Booth B."/>
            <person name="Frise E."/>
            <person name="Sandler J."/>
            <person name="Wan K."/>
            <person name="Yu C."/>
            <person name="Celniker S."/>
        </authorList>
    </citation>
    <scope>NUCLEOTIDE SEQUENCE</scope>
</reference>
<accession>D5A7M7</accession>